<protein>
    <submittedName>
        <fullName evidence="2">Uncharacterized protein</fullName>
    </submittedName>
</protein>
<evidence type="ECO:0000256" key="1">
    <source>
        <dbReference type="SAM" id="MobiDB-lite"/>
    </source>
</evidence>
<sequence length="443" mass="47523">MKGCLKLPSRAPSPTTCSVQKHVVFDDEGSEQVFFADEWDRTPAEPARNLSYQDILELKQIQRSLPRAIQPANGSGTSHFLSNVPIGLLPLLPESDTASPPASNVASTMSFSPNSWRTVRTPAPSIPHTTPTLIHPSHLSHLPPARPPVTRERSRFAFLPLLGTDNNGPPPRSPSPPCSPPPSERSSSPDHLMSDAGSDVSHDPPTPALTSASLDSSPLSRASSCSPEPPFFQLPLARHRGRWRDTVSSDDLVASSSHLPSSILSSAHSSSESLIHDPYDYRRPGYGASTKSVAAQPIPIPDTRSTRKQKPKEEKKKNVIVINGMEIELDDDNQQEEEDDESASELEIDEGGNTPPAKPTLSIHPPPPPPRDQIVSPTPTTARPPLSPTISLHTPICFKRTSTPSSASSPSRSPPVTKQTCSPSRHGSNGAAARSNPLLVPSA</sequence>
<feature type="compositionally biased region" description="Low complexity" evidence="1">
    <location>
        <begin position="400"/>
        <end position="415"/>
    </location>
</feature>
<evidence type="ECO:0000313" key="3">
    <source>
        <dbReference type="Proteomes" id="UP000629468"/>
    </source>
</evidence>
<name>A0A8H7F0R6_AGABI</name>
<proteinExistence type="predicted"/>
<dbReference type="EMBL" id="JABXXO010000009">
    <property type="protein sequence ID" value="KAF7771090.1"/>
    <property type="molecule type" value="Genomic_DNA"/>
</dbReference>
<feature type="region of interest" description="Disordered" evidence="1">
    <location>
        <begin position="262"/>
        <end position="443"/>
    </location>
</feature>
<reference evidence="2 3" key="1">
    <citation type="journal article" name="Sci. Rep.">
        <title>Telomere-to-telomere assembled and centromere annotated genomes of the two main subspecies of the button mushroom Agaricus bisporus reveal especially polymorphic chromosome ends.</title>
        <authorList>
            <person name="Sonnenberg A.S.M."/>
            <person name="Sedaghat-Telgerd N."/>
            <person name="Lavrijssen B."/>
            <person name="Ohm R.A."/>
            <person name="Hendrickx P.M."/>
            <person name="Scholtmeijer K."/>
            <person name="Baars J.J.P."/>
            <person name="van Peer A."/>
        </authorList>
    </citation>
    <scope>NUCLEOTIDE SEQUENCE [LARGE SCALE GENOMIC DNA]</scope>
    <source>
        <strain evidence="2 3">H119_p4</strain>
    </source>
</reference>
<feature type="compositionally biased region" description="Basic and acidic residues" evidence="1">
    <location>
        <begin position="274"/>
        <end position="283"/>
    </location>
</feature>
<feature type="compositionally biased region" description="Low complexity" evidence="1">
    <location>
        <begin position="262"/>
        <end position="273"/>
    </location>
</feature>
<feature type="compositionally biased region" description="Pro residues" evidence="1">
    <location>
        <begin position="168"/>
        <end position="183"/>
    </location>
</feature>
<feature type="compositionally biased region" description="Acidic residues" evidence="1">
    <location>
        <begin position="327"/>
        <end position="350"/>
    </location>
</feature>
<feature type="region of interest" description="Disordered" evidence="1">
    <location>
        <begin position="96"/>
        <end position="229"/>
    </location>
</feature>
<feature type="compositionally biased region" description="Polar residues" evidence="1">
    <location>
        <begin position="96"/>
        <end position="118"/>
    </location>
</feature>
<dbReference type="Proteomes" id="UP000629468">
    <property type="component" value="Unassembled WGS sequence"/>
</dbReference>
<accession>A0A8H7F0R6</accession>
<evidence type="ECO:0000313" key="2">
    <source>
        <dbReference type="EMBL" id="KAF7771090.1"/>
    </source>
</evidence>
<gene>
    <name evidence="2" type="ORF">Agabi119p4_7064</name>
</gene>
<comment type="caution">
    <text evidence="2">The sequence shown here is derived from an EMBL/GenBank/DDBJ whole genome shotgun (WGS) entry which is preliminary data.</text>
</comment>
<feature type="compositionally biased region" description="Polar residues" evidence="1">
    <location>
        <begin position="416"/>
        <end position="427"/>
    </location>
</feature>
<organism evidence="2 3">
    <name type="scientific">Agaricus bisporus var. burnettii</name>
    <dbReference type="NCBI Taxonomy" id="192524"/>
    <lineage>
        <taxon>Eukaryota</taxon>
        <taxon>Fungi</taxon>
        <taxon>Dikarya</taxon>
        <taxon>Basidiomycota</taxon>
        <taxon>Agaricomycotina</taxon>
        <taxon>Agaricomycetes</taxon>
        <taxon>Agaricomycetidae</taxon>
        <taxon>Agaricales</taxon>
        <taxon>Agaricineae</taxon>
        <taxon>Agaricaceae</taxon>
        <taxon>Agaricus</taxon>
    </lineage>
</organism>
<feature type="compositionally biased region" description="Low complexity" evidence="1">
    <location>
        <begin position="208"/>
        <end position="226"/>
    </location>
</feature>
<dbReference type="AlphaFoldDB" id="A0A8H7F0R6"/>